<reference evidence="1" key="1">
    <citation type="submission" date="2022-12" db="EMBL/GenBank/DDBJ databases">
        <authorList>
            <person name="Petersen C."/>
        </authorList>
    </citation>
    <scope>NUCLEOTIDE SEQUENCE</scope>
    <source>
        <strain evidence="1">IBT 21472</strain>
    </source>
</reference>
<dbReference type="OrthoDB" id="4425169at2759"/>
<evidence type="ECO:0000313" key="1">
    <source>
        <dbReference type="EMBL" id="KAJ5331719.1"/>
    </source>
</evidence>
<protein>
    <recommendedName>
        <fullName evidence="3">ABM domain-containing protein</fullName>
    </recommendedName>
</protein>
<evidence type="ECO:0008006" key="3">
    <source>
        <dbReference type="Google" id="ProtNLM"/>
    </source>
</evidence>
<gene>
    <name evidence="1" type="ORF">N7476_001502</name>
</gene>
<dbReference type="SUPFAM" id="SSF54909">
    <property type="entry name" value="Dimeric alpha+beta barrel"/>
    <property type="match status" value="1"/>
</dbReference>
<organism evidence="1 2">
    <name type="scientific">Penicillium atrosanguineum</name>
    <dbReference type="NCBI Taxonomy" id="1132637"/>
    <lineage>
        <taxon>Eukaryota</taxon>
        <taxon>Fungi</taxon>
        <taxon>Dikarya</taxon>
        <taxon>Ascomycota</taxon>
        <taxon>Pezizomycotina</taxon>
        <taxon>Eurotiomycetes</taxon>
        <taxon>Eurotiomycetidae</taxon>
        <taxon>Eurotiales</taxon>
        <taxon>Aspergillaceae</taxon>
        <taxon>Penicillium</taxon>
    </lineage>
</organism>
<dbReference type="Proteomes" id="UP001147746">
    <property type="component" value="Unassembled WGS sequence"/>
</dbReference>
<dbReference type="AlphaFoldDB" id="A0A9W9QEX1"/>
<evidence type="ECO:0000313" key="2">
    <source>
        <dbReference type="Proteomes" id="UP001147746"/>
    </source>
</evidence>
<sequence length="213" mass="23598">MAIIELIFPRVKTDPATLETLEKDWPTLSKGLTHPNPGLLHAFRGWVLTEDGKDVRERHHEFLLFEWNAANSFHDFVGSEQFAAFASSVRPLVTGPPTLQLFETSFSPKDAASAPVVQIIRTQVSSLEDAAASLQVWKKMYSLLVSEGGGRACATFGTSLNLEETTIVGIIGWLNLEDHNRASWDGDFLNYLNTLKSFGRVSSITVDIDAMEM</sequence>
<dbReference type="EMBL" id="JAPZBO010000001">
    <property type="protein sequence ID" value="KAJ5331719.1"/>
    <property type="molecule type" value="Genomic_DNA"/>
</dbReference>
<accession>A0A9W9QEX1</accession>
<dbReference type="InterPro" id="IPR011008">
    <property type="entry name" value="Dimeric_a/b-barrel"/>
</dbReference>
<name>A0A9W9QEX1_9EURO</name>
<keyword evidence="2" id="KW-1185">Reference proteome</keyword>
<comment type="caution">
    <text evidence="1">The sequence shown here is derived from an EMBL/GenBank/DDBJ whole genome shotgun (WGS) entry which is preliminary data.</text>
</comment>
<reference evidence="1" key="2">
    <citation type="journal article" date="2023" name="IMA Fungus">
        <title>Comparative genomic study of the Penicillium genus elucidates a diverse pangenome and 15 lateral gene transfer events.</title>
        <authorList>
            <person name="Petersen C."/>
            <person name="Sorensen T."/>
            <person name="Nielsen M.R."/>
            <person name="Sondergaard T.E."/>
            <person name="Sorensen J.L."/>
            <person name="Fitzpatrick D.A."/>
            <person name="Frisvad J.C."/>
            <person name="Nielsen K.L."/>
        </authorList>
    </citation>
    <scope>NUCLEOTIDE SEQUENCE</scope>
    <source>
        <strain evidence="1">IBT 21472</strain>
    </source>
</reference>
<proteinExistence type="predicted"/>